<evidence type="ECO:0000313" key="4">
    <source>
        <dbReference type="Proteomes" id="UP000663929"/>
    </source>
</evidence>
<dbReference type="PANTHER" id="PTHR22642">
    <property type="entry name" value="IMIDAZOLONEPROPIONASE"/>
    <property type="match status" value="1"/>
</dbReference>
<dbReference type="SUPFAM" id="SSF51338">
    <property type="entry name" value="Composite domain of metallo-dependent hydrolases"/>
    <property type="match status" value="1"/>
</dbReference>
<dbReference type="Gene3D" id="3.10.310.70">
    <property type="match status" value="1"/>
</dbReference>
<dbReference type="InterPro" id="IPR032466">
    <property type="entry name" value="Metal_Hydrolase"/>
</dbReference>
<dbReference type="Gene3D" id="2.30.40.10">
    <property type="entry name" value="Urease, subunit C, domain 1"/>
    <property type="match status" value="1"/>
</dbReference>
<dbReference type="Proteomes" id="UP000663929">
    <property type="component" value="Chromosome"/>
</dbReference>
<dbReference type="SUPFAM" id="SSF51556">
    <property type="entry name" value="Metallo-dependent hydrolases"/>
    <property type="match status" value="1"/>
</dbReference>
<organism evidence="3 4">
    <name type="scientific">Sulfidibacter corallicola</name>
    <dbReference type="NCBI Taxonomy" id="2818388"/>
    <lineage>
        <taxon>Bacteria</taxon>
        <taxon>Pseudomonadati</taxon>
        <taxon>Acidobacteriota</taxon>
        <taxon>Holophagae</taxon>
        <taxon>Acanthopleuribacterales</taxon>
        <taxon>Acanthopleuribacteraceae</taxon>
        <taxon>Sulfidibacter</taxon>
    </lineage>
</organism>
<proteinExistence type="predicted"/>
<accession>A0A8A4TPT3</accession>
<dbReference type="PANTHER" id="PTHR22642:SF2">
    <property type="entry name" value="PROTEIN LONG AFTER FAR-RED 3"/>
    <property type="match status" value="1"/>
</dbReference>
<dbReference type="InterPro" id="IPR011059">
    <property type="entry name" value="Metal-dep_hydrolase_composite"/>
</dbReference>
<reference evidence="3" key="1">
    <citation type="submission" date="2021-03" db="EMBL/GenBank/DDBJ databases">
        <title>Acanthopleuribacteraceae sp. M133.</title>
        <authorList>
            <person name="Wang G."/>
        </authorList>
    </citation>
    <scope>NUCLEOTIDE SEQUENCE</scope>
    <source>
        <strain evidence="3">M133</strain>
    </source>
</reference>
<dbReference type="EMBL" id="CP071793">
    <property type="protein sequence ID" value="QTD51092.1"/>
    <property type="molecule type" value="Genomic_DNA"/>
</dbReference>
<protein>
    <submittedName>
        <fullName evidence="3">Amidohydrolase</fullName>
    </submittedName>
</protein>
<name>A0A8A4TPT3_SULCO</name>
<keyword evidence="4" id="KW-1185">Reference proteome</keyword>
<evidence type="ECO:0000313" key="3">
    <source>
        <dbReference type="EMBL" id="QTD51092.1"/>
    </source>
</evidence>
<feature type="domain" description="Amidohydrolase 3" evidence="2">
    <location>
        <begin position="98"/>
        <end position="587"/>
    </location>
</feature>
<sequence length="590" mass="64851">MNAMVDPFVAVSRRSLRGIRFCVVSTLFLSLFAMTSNVRAADASELDGTADLVLRNGRIYTVDKSQPWVEALAVKDGIIVARGSEADLKKWIGDGTRTLDLEGGFAMPGFIEGHAHLLGMGEARLNLWLADTRSWDEIVARVKDAAAKAAPGDWITGRGWHQEKWDAQPAKIVKGFPTHEALSKVAPNNPVVLEHASGHALIANAKAMEVANIGSDVKDPQGGEVFRDAKGNLTGIFNEAAESLIYRALERHRSTLSEGARNSRTRKALRLAMQECLAKGVTSFQDAGSSFEMIEAYKALAGEQKLGIRLWVMVNAGIDDLRENLHRYRKLKRYGNGYLTLGGIKAYADGALGSRGAWLLKPYADMPGQLGQNVTTVAELEQLAEIALAHELQLCVHAIGDRANREVLDVYKRALEGRDKRWRIEHAQHLHPDDIPRFAELKIIASMQGVHCTSDAPFVEKRLGHDRASQGAYAWQALWRAGVVVSNGTDAPVEDVSPLASLFSTVTRQLADGSVFFPKHKLDMDQAIRSYTINPAYAAFEEDIKGSLEVGKLADIVVLSKNLMDVDPVRIRDAEVVYTIVNGDIRYRKP</sequence>
<dbReference type="AlphaFoldDB" id="A0A8A4TPT3"/>
<keyword evidence="1" id="KW-0732">Signal</keyword>
<dbReference type="Pfam" id="PF07969">
    <property type="entry name" value="Amidohydro_3"/>
    <property type="match status" value="1"/>
</dbReference>
<dbReference type="Gene3D" id="3.20.20.140">
    <property type="entry name" value="Metal-dependent hydrolases"/>
    <property type="match status" value="1"/>
</dbReference>
<evidence type="ECO:0000259" key="2">
    <source>
        <dbReference type="Pfam" id="PF07969"/>
    </source>
</evidence>
<dbReference type="InterPro" id="IPR033932">
    <property type="entry name" value="YtcJ-like"/>
</dbReference>
<evidence type="ECO:0000256" key="1">
    <source>
        <dbReference type="SAM" id="SignalP"/>
    </source>
</evidence>
<dbReference type="InterPro" id="IPR013108">
    <property type="entry name" value="Amidohydro_3"/>
</dbReference>
<dbReference type="GO" id="GO:0016810">
    <property type="term" value="F:hydrolase activity, acting on carbon-nitrogen (but not peptide) bonds"/>
    <property type="evidence" value="ECO:0007669"/>
    <property type="project" value="InterPro"/>
</dbReference>
<feature type="chain" id="PRO_5035311504" evidence="1">
    <location>
        <begin position="41"/>
        <end position="590"/>
    </location>
</feature>
<dbReference type="CDD" id="cd01300">
    <property type="entry name" value="YtcJ_like"/>
    <property type="match status" value="1"/>
</dbReference>
<gene>
    <name evidence="3" type="ORF">J3U87_01370</name>
</gene>
<dbReference type="KEGG" id="scor:J3U87_01370"/>
<feature type="signal peptide" evidence="1">
    <location>
        <begin position="1"/>
        <end position="40"/>
    </location>
</feature>